<comment type="caution">
    <text evidence="2">The sequence shown here is derived from an EMBL/GenBank/DDBJ whole genome shotgun (WGS) entry which is preliminary data.</text>
</comment>
<sequence length="114" mass="12734">MAGKEQPPWLEFDSQPQKKRLKRGSRGYKAGKKKGQTSHYCRYFGVLLLKLMDSANVQDRDGALDLFVQAKKKTNITEFFADKGGTPGALQNNFFLKNSMSAHNCQKASDAVGF</sequence>
<dbReference type="AlphaFoldDB" id="A0A8X6YYH9"/>
<organism evidence="2 3">
    <name type="scientific">Trichonephila inaurata madagascariensis</name>
    <dbReference type="NCBI Taxonomy" id="2747483"/>
    <lineage>
        <taxon>Eukaryota</taxon>
        <taxon>Metazoa</taxon>
        <taxon>Ecdysozoa</taxon>
        <taxon>Arthropoda</taxon>
        <taxon>Chelicerata</taxon>
        <taxon>Arachnida</taxon>
        <taxon>Araneae</taxon>
        <taxon>Araneomorphae</taxon>
        <taxon>Entelegynae</taxon>
        <taxon>Araneoidea</taxon>
        <taxon>Nephilidae</taxon>
        <taxon>Trichonephila</taxon>
        <taxon>Trichonephila inaurata</taxon>
    </lineage>
</organism>
<dbReference type="EMBL" id="BMAV01023781">
    <property type="protein sequence ID" value="GFY79965.1"/>
    <property type="molecule type" value="Genomic_DNA"/>
</dbReference>
<accession>A0A8X6YYH9</accession>
<proteinExistence type="predicted"/>
<gene>
    <name evidence="2" type="ORF">TNIN_56171</name>
</gene>
<evidence type="ECO:0000313" key="3">
    <source>
        <dbReference type="Proteomes" id="UP000886998"/>
    </source>
</evidence>
<keyword evidence="3" id="KW-1185">Reference proteome</keyword>
<evidence type="ECO:0000313" key="2">
    <source>
        <dbReference type="EMBL" id="GFY79965.1"/>
    </source>
</evidence>
<dbReference type="Proteomes" id="UP000886998">
    <property type="component" value="Unassembled WGS sequence"/>
</dbReference>
<protein>
    <submittedName>
        <fullName evidence="2">Uncharacterized protein</fullName>
    </submittedName>
</protein>
<reference evidence="2" key="1">
    <citation type="submission" date="2020-08" db="EMBL/GenBank/DDBJ databases">
        <title>Multicomponent nature underlies the extraordinary mechanical properties of spider dragline silk.</title>
        <authorList>
            <person name="Kono N."/>
            <person name="Nakamura H."/>
            <person name="Mori M."/>
            <person name="Yoshida Y."/>
            <person name="Ohtoshi R."/>
            <person name="Malay A.D."/>
            <person name="Moran D.A.P."/>
            <person name="Tomita M."/>
            <person name="Numata K."/>
            <person name="Arakawa K."/>
        </authorList>
    </citation>
    <scope>NUCLEOTIDE SEQUENCE</scope>
</reference>
<feature type="compositionally biased region" description="Basic residues" evidence="1">
    <location>
        <begin position="17"/>
        <end position="36"/>
    </location>
</feature>
<feature type="region of interest" description="Disordered" evidence="1">
    <location>
        <begin position="1"/>
        <end position="36"/>
    </location>
</feature>
<dbReference type="OrthoDB" id="8313467at2759"/>
<name>A0A8X6YYH9_9ARAC</name>
<evidence type="ECO:0000256" key="1">
    <source>
        <dbReference type="SAM" id="MobiDB-lite"/>
    </source>
</evidence>